<organism evidence="3">
    <name type="scientific">Aphanomyces invadans</name>
    <dbReference type="NCBI Taxonomy" id="157072"/>
    <lineage>
        <taxon>Eukaryota</taxon>
        <taxon>Sar</taxon>
        <taxon>Stramenopiles</taxon>
        <taxon>Oomycota</taxon>
        <taxon>Saprolegniomycetes</taxon>
        <taxon>Saprolegniales</taxon>
        <taxon>Verrucalvaceae</taxon>
        <taxon>Aphanomyces</taxon>
    </lineage>
</organism>
<dbReference type="GO" id="GO:0003676">
    <property type="term" value="F:nucleic acid binding"/>
    <property type="evidence" value="ECO:0007669"/>
    <property type="project" value="InterPro"/>
</dbReference>
<feature type="coiled-coil region" evidence="1">
    <location>
        <begin position="308"/>
        <end position="335"/>
    </location>
</feature>
<dbReference type="RefSeq" id="XP_008875184.1">
    <property type="nucleotide sequence ID" value="XM_008876962.1"/>
</dbReference>
<sequence>MLHAGRRAVPSFARPGLQHWRPLQSAHHRLFATWDHKREKLPQVQRVTSLHRKEPTATTPLRGMPNASKPGVFQDAAQSLGADRVDGESTVVPLFEEMLDPYHSNHSDMNFDVDSNALRMGFPHYKNEYVDEPGDEIREELREEATVMAERVLCRIRRTMAEREANKVLRKLSSYTTNPRPTRYSVAKFFGSLEIMMHADHTDEYAYLRAFLCGKDSEKAVMDTASLLHPDHPLYDDLCAVILVHCKRACATTLARVPNSTLPFVKRQMLRLLQAKGWDDMVSYAGLLHVPRDRNEGMTSLDENEWVALTLEDDLAEFDRDLNEAKAVLASVRRDGHLTNHDMEKLVSVMVAYVKMAKVNRDILQLLVCEFQNIVKAPPPSADVAMTETTQKDLASQWVAPVVDFLSSGRVDLADVQATDGFAIDLVHHRHRTDAAIRLLLDARMRTSHIYIRGLDEEALDRTMATKSDAMRRALLTTALNLATVLDDREFHTFYGRYVRHKLTWRSNFNTSVDIFLSDIADGLPKQIPEASRSILVESLCQVHHDLTLEALNVCRLRVLNRGRLIRASATLTRVVDGYEPLEHDANHASGDLDTRIDLPESWNVRRTVFYHNLPPKTTPETVRQTFQNIGAIKRLWMFDEPRVELSPVVEPVGDADGTNWDEDSPKKSKRGARKLAKAKTKADASEGFDTDSSADVAADRAPRTEDKSPKTLHVVASERHSTMQCVVEFETEEGQKRALHPALKIFGVMVKGAEELRATFSTAPDTRTVVTIHSIPFCTQIHHIHRHIQAALGDDLKITLGGAALPDLFVTKGTLELVFATFDEAAVVVDRLNSYLGAMPDPKFEVPFVAKKQKYEPTTSKTFVTNPLTKTLRAKREKEKAEDLARNTTPTVYLRYKDGIPEDKHRPFEVSWTPVPRRRSRHIS</sequence>
<dbReference type="Gene3D" id="3.30.70.330">
    <property type="match status" value="1"/>
</dbReference>
<protein>
    <recommendedName>
        <fullName evidence="4">RRM domain-containing protein</fullName>
    </recommendedName>
</protein>
<feature type="region of interest" description="Disordered" evidence="2">
    <location>
        <begin position="45"/>
        <end position="68"/>
    </location>
</feature>
<dbReference type="EMBL" id="KI913977">
    <property type="protein sequence ID" value="ETV96392.1"/>
    <property type="molecule type" value="Genomic_DNA"/>
</dbReference>
<evidence type="ECO:0008006" key="4">
    <source>
        <dbReference type="Google" id="ProtNLM"/>
    </source>
</evidence>
<dbReference type="OrthoDB" id="66414at2759"/>
<dbReference type="VEuPathDB" id="FungiDB:H310_10545"/>
<evidence type="ECO:0000313" key="3">
    <source>
        <dbReference type="EMBL" id="ETV96392.1"/>
    </source>
</evidence>
<dbReference type="SUPFAM" id="SSF54928">
    <property type="entry name" value="RNA-binding domain, RBD"/>
    <property type="match status" value="1"/>
</dbReference>
<evidence type="ECO:0000256" key="2">
    <source>
        <dbReference type="SAM" id="MobiDB-lite"/>
    </source>
</evidence>
<dbReference type="InterPro" id="IPR035979">
    <property type="entry name" value="RBD_domain_sf"/>
</dbReference>
<proteinExistence type="predicted"/>
<feature type="region of interest" description="Disordered" evidence="2">
    <location>
        <begin position="650"/>
        <end position="712"/>
    </location>
</feature>
<name>A0A024TSY1_9STRA</name>
<keyword evidence="1" id="KW-0175">Coiled coil</keyword>
<dbReference type="InterPro" id="IPR012677">
    <property type="entry name" value="Nucleotide-bd_a/b_plait_sf"/>
</dbReference>
<dbReference type="AlphaFoldDB" id="A0A024TSY1"/>
<gene>
    <name evidence="3" type="ORF">H310_10545</name>
</gene>
<feature type="compositionally biased region" description="Basic residues" evidence="2">
    <location>
        <begin position="668"/>
        <end position="680"/>
    </location>
</feature>
<accession>A0A024TSY1</accession>
<evidence type="ECO:0000256" key="1">
    <source>
        <dbReference type="SAM" id="Coils"/>
    </source>
</evidence>
<dbReference type="GeneID" id="20087595"/>
<feature type="compositionally biased region" description="Basic and acidic residues" evidence="2">
    <location>
        <begin position="698"/>
        <end position="710"/>
    </location>
</feature>
<dbReference type="eggNOG" id="ENOG502RSPQ">
    <property type="taxonomic scope" value="Eukaryota"/>
</dbReference>
<reference evidence="3" key="1">
    <citation type="submission" date="2013-12" db="EMBL/GenBank/DDBJ databases">
        <title>The Genome Sequence of Aphanomyces invadans NJM9701.</title>
        <authorList>
            <consortium name="The Broad Institute Genomics Platform"/>
            <person name="Russ C."/>
            <person name="Tyler B."/>
            <person name="van West P."/>
            <person name="Dieguez-Uribeondo J."/>
            <person name="Young S.K."/>
            <person name="Zeng Q."/>
            <person name="Gargeya S."/>
            <person name="Fitzgerald M."/>
            <person name="Abouelleil A."/>
            <person name="Alvarado L."/>
            <person name="Chapman S.B."/>
            <person name="Gainer-Dewar J."/>
            <person name="Goldberg J."/>
            <person name="Griggs A."/>
            <person name="Gujja S."/>
            <person name="Hansen M."/>
            <person name="Howarth C."/>
            <person name="Imamovic A."/>
            <person name="Ireland A."/>
            <person name="Larimer J."/>
            <person name="McCowan C."/>
            <person name="Murphy C."/>
            <person name="Pearson M."/>
            <person name="Poon T.W."/>
            <person name="Priest M."/>
            <person name="Roberts A."/>
            <person name="Saif S."/>
            <person name="Shea T."/>
            <person name="Sykes S."/>
            <person name="Wortman J."/>
            <person name="Nusbaum C."/>
            <person name="Birren B."/>
        </authorList>
    </citation>
    <scope>NUCLEOTIDE SEQUENCE [LARGE SCALE GENOMIC DNA]</scope>
    <source>
        <strain evidence="3">NJM9701</strain>
    </source>
</reference>